<keyword evidence="3" id="KW-1185">Reference proteome</keyword>
<comment type="caution">
    <text evidence="2">The sequence shown here is derived from an EMBL/GenBank/DDBJ whole genome shotgun (WGS) entry which is preliminary data.</text>
</comment>
<protein>
    <submittedName>
        <fullName evidence="2">Uncharacterized protein</fullName>
    </submittedName>
</protein>
<name>A0A9P6MDC3_9FUNG</name>
<evidence type="ECO:0000313" key="3">
    <source>
        <dbReference type="Proteomes" id="UP000749646"/>
    </source>
</evidence>
<organism evidence="2 3">
    <name type="scientific">Modicella reniformis</name>
    <dbReference type="NCBI Taxonomy" id="1440133"/>
    <lineage>
        <taxon>Eukaryota</taxon>
        <taxon>Fungi</taxon>
        <taxon>Fungi incertae sedis</taxon>
        <taxon>Mucoromycota</taxon>
        <taxon>Mortierellomycotina</taxon>
        <taxon>Mortierellomycetes</taxon>
        <taxon>Mortierellales</taxon>
        <taxon>Mortierellaceae</taxon>
        <taxon>Modicella</taxon>
    </lineage>
</organism>
<evidence type="ECO:0000256" key="1">
    <source>
        <dbReference type="SAM" id="MobiDB-lite"/>
    </source>
</evidence>
<reference evidence="2" key="1">
    <citation type="journal article" date="2020" name="Fungal Divers.">
        <title>Resolving the Mortierellaceae phylogeny through synthesis of multi-gene phylogenetics and phylogenomics.</title>
        <authorList>
            <person name="Vandepol N."/>
            <person name="Liber J."/>
            <person name="Desiro A."/>
            <person name="Na H."/>
            <person name="Kennedy M."/>
            <person name="Barry K."/>
            <person name="Grigoriev I.V."/>
            <person name="Miller A.N."/>
            <person name="O'Donnell K."/>
            <person name="Stajich J.E."/>
            <person name="Bonito G."/>
        </authorList>
    </citation>
    <scope>NUCLEOTIDE SEQUENCE</scope>
    <source>
        <strain evidence="2">MES-2147</strain>
    </source>
</reference>
<dbReference type="EMBL" id="JAAAHW010002062">
    <property type="protein sequence ID" value="KAF9992781.1"/>
    <property type="molecule type" value="Genomic_DNA"/>
</dbReference>
<feature type="compositionally biased region" description="Low complexity" evidence="1">
    <location>
        <begin position="330"/>
        <end position="345"/>
    </location>
</feature>
<accession>A0A9P6MDC3</accession>
<dbReference type="AlphaFoldDB" id="A0A9P6MDC3"/>
<sequence>PTTSVSSVHSLGLNAVGLYEVLCSKEENHFDVNDAFGMPLTSVARVTLPAENKRAVFGAFFDLEKIDRTCAKYGLRFYNRVVYVNQYTVRVVGSVIPNGGLLIGNRKRTGHPVVSQLEQRRKKRVGGSVRNKWTLAFFAQDLNAGQVKAKAEELSVRVKEAQDDIQGPRRVKRTKQAAQTLLRRTANRIKGPDRFKSDAYNQLLVAREDVRKHHEVLDPKENNLRELRRQLYYYNKLDKADKTPVETTRSDQTVNRTTPDWAHFTVEDDVRQLDISKLTANSKSKQGMIVFSGTDYGLCKMSETVALPRWQLEEHMNYYSVLSKLDEPETQSSTSSTPATATSQPGKPGVSRVPRSNTITAQQINE</sequence>
<evidence type="ECO:0000313" key="2">
    <source>
        <dbReference type="EMBL" id="KAF9992781.1"/>
    </source>
</evidence>
<dbReference type="OrthoDB" id="2424936at2759"/>
<proteinExistence type="predicted"/>
<dbReference type="Proteomes" id="UP000749646">
    <property type="component" value="Unassembled WGS sequence"/>
</dbReference>
<feature type="non-terminal residue" evidence="2">
    <location>
        <position position="366"/>
    </location>
</feature>
<feature type="region of interest" description="Disordered" evidence="1">
    <location>
        <begin position="326"/>
        <end position="366"/>
    </location>
</feature>
<feature type="compositionally biased region" description="Polar residues" evidence="1">
    <location>
        <begin position="354"/>
        <end position="366"/>
    </location>
</feature>
<feature type="non-terminal residue" evidence="2">
    <location>
        <position position="1"/>
    </location>
</feature>
<gene>
    <name evidence="2" type="ORF">BGZ65_011808</name>
</gene>